<reference evidence="2 3" key="1">
    <citation type="submission" date="2018-06" db="EMBL/GenBank/DDBJ databases">
        <authorList>
            <consortium name="Pathogen Informatics"/>
            <person name="Doyle S."/>
        </authorList>
    </citation>
    <scope>NUCLEOTIDE SEQUENCE [LARGE SCALE GENOMIC DNA]</scope>
    <source>
        <strain evidence="2 3">NCTC11819</strain>
    </source>
</reference>
<comment type="caution">
    <text evidence="2">The sequence shown here is derived from an EMBL/GenBank/DDBJ whole genome shotgun (WGS) entry which is preliminary data.</text>
</comment>
<proteinExistence type="predicted"/>
<feature type="region of interest" description="Disordered" evidence="1">
    <location>
        <begin position="1"/>
        <end position="59"/>
    </location>
</feature>
<protein>
    <submittedName>
        <fullName evidence="2">Uncharacterized protein</fullName>
    </submittedName>
</protein>
<name>A0A8G2M5N5_9ACTO</name>
<dbReference type="EMBL" id="UGGQ01000006">
    <property type="protein sequence ID" value="STO16535.1"/>
    <property type="molecule type" value="Genomic_DNA"/>
</dbReference>
<gene>
    <name evidence="2" type="ORF">NCTC11819_01104</name>
</gene>
<evidence type="ECO:0000256" key="1">
    <source>
        <dbReference type="SAM" id="MobiDB-lite"/>
    </source>
</evidence>
<dbReference type="AlphaFoldDB" id="A0A8G2M5N5"/>
<accession>A0A8G2M5N5</accession>
<feature type="compositionally biased region" description="Low complexity" evidence="1">
    <location>
        <begin position="9"/>
        <end position="22"/>
    </location>
</feature>
<sequence length="59" mass="6498">MQPSIREQPASPGNASPSPSHSKQQVKKGAVIPEKGETDLNFRRFQPKNRVPCQAEIEA</sequence>
<evidence type="ECO:0000313" key="3">
    <source>
        <dbReference type="Proteomes" id="UP000255284"/>
    </source>
</evidence>
<dbReference type="Proteomes" id="UP000255284">
    <property type="component" value="Unassembled WGS sequence"/>
</dbReference>
<organism evidence="2 3">
    <name type="scientific">Mobiluncus mulieris</name>
    <dbReference type="NCBI Taxonomy" id="2052"/>
    <lineage>
        <taxon>Bacteria</taxon>
        <taxon>Bacillati</taxon>
        <taxon>Actinomycetota</taxon>
        <taxon>Actinomycetes</taxon>
        <taxon>Actinomycetales</taxon>
        <taxon>Actinomycetaceae</taxon>
        <taxon>Mobiluncus</taxon>
    </lineage>
</organism>
<evidence type="ECO:0000313" key="2">
    <source>
        <dbReference type="EMBL" id="STO16535.1"/>
    </source>
</evidence>